<reference evidence="7" key="2">
    <citation type="submission" date="2025-08" db="UniProtKB">
        <authorList>
            <consortium name="RefSeq"/>
        </authorList>
    </citation>
    <scope>IDENTIFICATION</scope>
</reference>
<evidence type="ECO:0000313" key="7">
    <source>
        <dbReference type="RefSeq" id="XP_065647008.1"/>
    </source>
</evidence>
<evidence type="ECO:0000256" key="1">
    <source>
        <dbReference type="ARBA" id="ARBA00023157"/>
    </source>
</evidence>
<dbReference type="SMART" id="SM00020">
    <property type="entry name" value="Tryp_SPc"/>
    <property type="match status" value="1"/>
</dbReference>
<sequence length="367" mass="40908">MILLFSVLLHFALSQDSSEVCEDSTWKCLTWKHYCNDPQNRYYMEINCRQTCGLCPICEDLDTTCAIQKSKCQDGAKKAWMEKNCQKSCGFCKVQATTTTPAPSPTPTWRVIPAGKCGVPKVQNGRVINGVNAAKGAWPWQILIRFMDEPHCGGTIISPFWVLTAAHCVADKEVLISRFEVIVGEHDFDNDTEGTEMAIGVSKFVIHNQYQRNVLDYDVALMKLSRPVPFGKYVATACLPDKGYEIPTGTKCFITGWGKINPFDSMHHKLQQAMLPVVDRKACHSFNKNFTLLDVNERMICGGHGPSNPTGGCHGDSGGPFVCQAKNGQWYLQGSVSWGSARCNTKEAYTVFAKTSYFREWIDLQTA</sequence>
<dbReference type="Proteomes" id="UP001652625">
    <property type="component" value="Chromosome 02"/>
</dbReference>
<accession>A0ABM4BDH7</accession>
<feature type="disulfide bond" evidence="2">
    <location>
        <begin position="58"/>
        <end position="92"/>
    </location>
</feature>
<dbReference type="PROSITE" id="PS00134">
    <property type="entry name" value="TRYPSIN_HIS"/>
    <property type="match status" value="1"/>
</dbReference>
<keyword evidence="3" id="KW-0720">Serine protease</keyword>
<keyword evidence="6" id="KW-1185">Reference proteome</keyword>
<dbReference type="Gene3D" id="1.10.10.1870">
    <property type="entry name" value="ShTK domain-like"/>
    <property type="match status" value="1"/>
</dbReference>
<evidence type="ECO:0000256" key="3">
    <source>
        <dbReference type="RuleBase" id="RU363034"/>
    </source>
</evidence>
<dbReference type="InterPro" id="IPR018114">
    <property type="entry name" value="TRYPSIN_HIS"/>
</dbReference>
<evidence type="ECO:0000259" key="4">
    <source>
        <dbReference type="PROSITE" id="PS50240"/>
    </source>
</evidence>
<reference evidence="6" key="1">
    <citation type="submission" date="2025-05" db="UniProtKB">
        <authorList>
            <consortium name="RefSeq"/>
        </authorList>
    </citation>
    <scope>NUCLEOTIDE SEQUENCE [LARGE SCALE GENOMIC DNA]</scope>
</reference>
<proteinExistence type="predicted"/>
<gene>
    <name evidence="7" type="primary">LOC100213276</name>
</gene>
<dbReference type="InterPro" id="IPR001314">
    <property type="entry name" value="Peptidase_S1A"/>
</dbReference>
<evidence type="ECO:0000313" key="6">
    <source>
        <dbReference type="Proteomes" id="UP001652625"/>
    </source>
</evidence>
<dbReference type="Gene3D" id="1.10.10.1940">
    <property type="match status" value="1"/>
</dbReference>
<feature type="domain" description="ShKT" evidence="5">
    <location>
        <begin position="58"/>
        <end position="92"/>
    </location>
</feature>
<feature type="disulfide bond" evidence="2">
    <location>
        <begin position="21"/>
        <end position="55"/>
    </location>
</feature>
<evidence type="ECO:0000256" key="2">
    <source>
        <dbReference type="PROSITE-ProRule" id="PRU01005"/>
    </source>
</evidence>
<name>A0ABM4BDH7_HYDVU</name>
<dbReference type="GeneID" id="100213276"/>
<dbReference type="PROSITE" id="PS50240">
    <property type="entry name" value="TRYPSIN_DOM"/>
    <property type="match status" value="1"/>
</dbReference>
<dbReference type="CDD" id="cd00190">
    <property type="entry name" value="Tryp_SPc"/>
    <property type="match status" value="1"/>
</dbReference>
<dbReference type="SUPFAM" id="SSF50494">
    <property type="entry name" value="Trypsin-like serine proteases"/>
    <property type="match status" value="1"/>
</dbReference>
<dbReference type="PRINTS" id="PR00722">
    <property type="entry name" value="CHYMOTRYPSIN"/>
</dbReference>
<dbReference type="SMART" id="SM00254">
    <property type="entry name" value="ShKT"/>
    <property type="match status" value="2"/>
</dbReference>
<keyword evidence="3" id="KW-0645">Protease</keyword>
<protein>
    <submittedName>
        <fullName evidence="7">Chymotrypsinogen B</fullName>
    </submittedName>
</protein>
<dbReference type="Pfam" id="PF00089">
    <property type="entry name" value="Trypsin"/>
    <property type="match status" value="1"/>
</dbReference>
<dbReference type="RefSeq" id="XP_065647008.1">
    <property type="nucleotide sequence ID" value="XM_065790936.1"/>
</dbReference>
<comment type="caution">
    <text evidence="2">Lacks conserved residue(s) required for the propagation of feature annotation.</text>
</comment>
<dbReference type="InterPro" id="IPR001254">
    <property type="entry name" value="Trypsin_dom"/>
</dbReference>
<dbReference type="PROSITE" id="PS51670">
    <property type="entry name" value="SHKT"/>
    <property type="match status" value="2"/>
</dbReference>
<dbReference type="PANTHER" id="PTHR24252">
    <property type="entry name" value="ACROSIN-RELATED"/>
    <property type="match status" value="1"/>
</dbReference>
<dbReference type="InterPro" id="IPR009003">
    <property type="entry name" value="Peptidase_S1_PA"/>
</dbReference>
<keyword evidence="3" id="KW-0378">Hydrolase</keyword>
<dbReference type="InterPro" id="IPR043504">
    <property type="entry name" value="Peptidase_S1_PA_chymotrypsin"/>
</dbReference>
<dbReference type="Pfam" id="PF01549">
    <property type="entry name" value="ShK"/>
    <property type="match status" value="2"/>
</dbReference>
<dbReference type="InterPro" id="IPR033116">
    <property type="entry name" value="TRYPSIN_SER"/>
</dbReference>
<dbReference type="Gene3D" id="2.40.10.10">
    <property type="entry name" value="Trypsin-like serine proteases"/>
    <property type="match status" value="2"/>
</dbReference>
<organism evidence="6 7">
    <name type="scientific">Hydra vulgaris</name>
    <name type="common">Hydra</name>
    <name type="synonym">Hydra attenuata</name>
    <dbReference type="NCBI Taxonomy" id="6087"/>
    <lineage>
        <taxon>Eukaryota</taxon>
        <taxon>Metazoa</taxon>
        <taxon>Cnidaria</taxon>
        <taxon>Hydrozoa</taxon>
        <taxon>Hydroidolina</taxon>
        <taxon>Anthoathecata</taxon>
        <taxon>Aplanulata</taxon>
        <taxon>Hydridae</taxon>
        <taxon>Hydra</taxon>
    </lineage>
</organism>
<feature type="domain" description="Peptidase S1" evidence="4">
    <location>
        <begin position="127"/>
        <end position="367"/>
    </location>
</feature>
<feature type="domain" description="ShKT" evidence="5">
    <location>
        <begin position="21"/>
        <end position="55"/>
    </location>
</feature>
<evidence type="ECO:0000259" key="5">
    <source>
        <dbReference type="PROSITE" id="PS51670"/>
    </source>
</evidence>
<dbReference type="InterPro" id="IPR003582">
    <property type="entry name" value="ShKT_dom"/>
</dbReference>
<dbReference type="PROSITE" id="PS00135">
    <property type="entry name" value="TRYPSIN_SER"/>
    <property type="match status" value="1"/>
</dbReference>
<keyword evidence="1 2" id="KW-1015">Disulfide bond</keyword>
<dbReference type="PANTHER" id="PTHR24252:SF7">
    <property type="entry name" value="HYALIN"/>
    <property type="match status" value="1"/>
</dbReference>